<accession>A0A3M7PH81</accession>
<sequence>MRKQILCRAFYGWLAYHRHLKTITTHLVDLVNSEKDMLDQESDGEDTENELDNEGNRINIGEYYILNKLKLDQKLWLKWTDNENKVNKLARNKEYFYKIVYLNGIENDLRKQVWPFLLDHYTIDMTLEERQMKDMSNCELYCKLIEEWKPFEELINTKDQKKLAASLNVKTQNAESSSETTDRKNSTSMSKNETPAFDMNKKSSTKKSLFGFSILKQKPKPLVTTESLKNEAKSLEKSKILLRKDSSLSNDVFVENESAFSFSLSKFSAKSLLNKLMSRNSEDIDTVSCSILGQKKELTDEECRAFAVEIVNNILNKIQSDWEVFSQDEGKKEDDDSVETFKTGSVYTDTRNFLSNATSFSIDESFHDIDA</sequence>
<comment type="caution">
    <text evidence="2">The sequence shown here is derived from an EMBL/GenBank/DDBJ whole genome shotgun (WGS) entry which is preliminary data.</text>
</comment>
<protein>
    <submittedName>
        <fullName evidence="2">Small G signaling modulator 2</fullName>
    </submittedName>
</protein>
<evidence type="ECO:0000313" key="2">
    <source>
        <dbReference type="EMBL" id="RMZ98378.1"/>
    </source>
</evidence>
<name>A0A3M7PH81_BRAPC</name>
<reference evidence="2 3" key="1">
    <citation type="journal article" date="2018" name="Sci. Rep.">
        <title>Genomic signatures of local adaptation to the degree of environmental predictability in rotifers.</title>
        <authorList>
            <person name="Franch-Gras L."/>
            <person name="Hahn C."/>
            <person name="Garcia-Roger E.M."/>
            <person name="Carmona M.J."/>
            <person name="Serra M."/>
            <person name="Gomez A."/>
        </authorList>
    </citation>
    <scope>NUCLEOTIDE SEQUENCE [LARGE SCALE GENOMIC DNA]</scope>
    <source>
        <strain evidence="2">HYR1</strain>
    </source>
</reference>
<dbReference type="InterPro" id="IPR035969">
    <property type="entry name" value="Rab-GAP_TBC_sf"/>
</dbReference>
<evidence type="ECO:0000313" key="3">
    <source>
        <dbReference type="Proteomes" id="UP000276133"/>
    </source>
</evidence>
<dbReference type="SUPFAM" id="SSF47923">
    <property type="entry name" value="Ypt/Rab-GAP domain of gyp1p"/>
    <property type="match status" value="1"/>
</dbReference>
<feature type="non-terminal residue" evidence="2">
    <location>
        <position position="371"/>
    </location>
</feature>
<keyword evidence="3" id="KW-1185">Reference proteome</keyword>
<proteinExistence type="predicted"/>
<dbReference type="Proteomes" id="UP000276133">
    <property type="component" value="Unassembled WGS sequence"/>
</dbReference>
<organism evidence="2 3">
    <name type="scientific">Brachionus plicatilis</name>
    <name type="common">Marine rotifer</name>
    <name type="synonym">Brachionus muelleri</name>
    <dbReference type="NCBI Taxonomy" id="10195"/>
    <lineage>
        <taxon>Eukaryota</taxon>
        <taxon>Metazoa</taxon>
        <taxon>Spiralia</taxon>
        <taxon>Gnathifera</taxon>
        <taxon>Rotifera</taxon>
        <taxon>Eurotatoria</taxon>
        <taxon>Monogononta</taxon>
        <taxon>Pseudotrocha</taxon>
        <taxon>Ploima</taxon>
        <taxon>Brachionidae</taxon>
        <taxon>Brachionus</taxon>
    </lineage>
</organism>
<dbReference type="EMBL" id="REGN01010811">
    <property type="protein sequence ID" value="RMZ98378.1"/>
    <property type="molecule type" value="Genomic_DNA"/>
</dbReference>
<feature type="region of interest" description="Disordered" evidence="1">
    <location>
        <begin position="167"/>
        <end position="201"/>
    </location>
</feature>
<dbReference type="OrthoDB" id="10264062at2759"/>
<feature type="compositionally biased region" description="Polar residues" evidence="1">
    <location>
        <begin position="168"/>
        <end position="179"/>
    </location>
</feature>
<gene>
    <name evidence="2" type="ORF">BpHYR1_045747</name>
</gene>
<dbReference type="AlphaFoldDB" id="A0A3M7PH81"/>
<evidence type="ECO:0000256" key="1">
    <source>
        <dbReference type="SAM" id="MobiDB-lite"/>
    </source>
</evidence>